<dbReference type="Pfam" id="PF12396">
    <property type="entry name" value="DUF3659"/>
    <property type="match status" value="10"/>
</dbReference>
<dbReference type="Pfam" id="PF22485">
    <property type="entry name" value="DUF6987"/>
    <property type="match status" value="1"/>
</dbReference>
<keyword evidence="2" id="KW-0812">Transmembrane</keyword>
<protein>
    <recommendedName>
        <fullName evidence="3">DUF6987 domain-containing protein</fullName>
    </recommendedName>
</protein>
<feature type="region of interest" description="Disordered" evidence="1">
    <location>
        <begin position="775"/>
        <end position="798"/>
    </location>
</feature>
<feature type="compositionally biased region" description="Low complexity" evidence="1">
    <location>
        <begin position="40"/>
        <end position="54"/>
    </location>
</feature>
<evidence type="ECO:0000256" key="2">
    <source>
        <dbReference type="SAM" id="Phobius"/>
    </source>
</evidence>
<feature type="compositionally biased region" description="Acidic residues" evidence="1">
    <location>
        <begin position="788"/>
        <end position="798"/>
    </location>
</feature>
<keyword evidence="2" id="KW-0472">Membrane</keyword>
<organism evidence="4 5">
    <name type="scientific">Penicillium canariense</name>
    <dbReference type="NCBI Taxonomy" id="189055"/>
    <lineage>
        <taxon>Eukaryota</taxon>
        <taxon>Fungi</taxon>
        <taxon>Dikarya</taxon>
        <taxon>Ascomycota</taxon>
        <taxon>Pezizomycotina</taxon>
        <taxon>Eurotiomycetes</taxon>
        <taxon>Eurotiomycetidae</taxon>
        <taxon>Eurotiales</taxon>
        <taxon>Aspergillaceae</taxon>
        <taxon>Penicillium</taxon>
    </lineage>
</organism>
<evidence type="ECO:0000259" key="3">
    <source>
        <dbReference type="Pfam" id="PF22485"/>
    </source>
</evidence>
<evidence type="ECO:0000256" key="1">
    <source>
        <dbReference type="SAM" id="MobiDB-lite"/>
    </source>
</evidence>
<name>A0A9W9I3Q8_9EURO</name>
<dbReference type="EMBL" id="JAPQKN010000003">
    <property type="protein sequence ID" value="KAJ5166576.1"/>
    <property type="molecule type" value="Genomic_DNA"/>
</dbReference>
<feature type="transmembrane region" description="Helical" evidence="2">
    <location>
        <begin position="1163"/>
        <end position="1185"/>
    </location>
</feature>
<dbReference type="InterPro" id="IPR054256">
    <property type="entry name" value="DUF6987"/>
</dbReference>
<feature type="compositionally biased region" description="Polar residues" evidence="1">
    <location>
        <begin position="98"/>
        <end position="119"/>
    </location>
</feature>
<dbReference type="RefSeq" id="XP_056543037.1">
    <property type="nucleotide sequence ID" value="XM_056687482.1"/>
</dbReference>
<dbReference type="AlphaFoldDB" id="A0A9W9I3Q8"/>
<gene>
    <name evidence="4" type="ORF">N7482_005357</name>
</gene>
<proteinExistence type="predicted"/>
<dbReference type="Proteomes" id="UP001149163">
    <property type="component" value="Unassembled WGS sequence"/>
</dbReference>
<dbReference type="PANTHER" id="PTHR39461:SF1">
    <property type="entry name" value="LEA DOMAIN PROTEIN (AFU_ORTHOLOGUE AFUA_8G04920)"/>
    <property type="match status" value="1"/>
</dbReference>
<comment type="caution">
    <text evidence="4">The sequence shown here is derived from an EMBL/GenBank/DDBJ whole genome shotgun (WGS) entry which is preliminary data.</text>
</comment>
<reference evidence="4" key="2">
    <citation type="journal article" date="2023" name="IMA Fungus">
        <title>Comparative genomic study of the Penicillium genus elucidates a diverse pangenome and 15 lateral gene transfer events.</title>
        <authorList>
            <person name="Petersen C."/>
            <person name="Sorensen T."/>
            <person name="Nielsen M.R."/>
            <person name="Sondergaard T.E."/>
            <person name="Sorensen J.L."/>
            <person name="Fitzpatrick D.A."/>
            <person name="Frisvad J.C."/>
            <person name="Nielsen K.L."/>
        </authorList>
    </citation>
    <scope>NUCLEOTIDE SEQUENCE</scope>
    <source>
        <strain evidence="4">IBT 26290</strain>
    </source>
</reference>
<feature type="region of interest" description="Disordered" evidence="1">
    <location>
        <begin position="1"/>
        <end position="214"/>
    </location>
</feature>
<dbReference type="InterPro" id="IPR022124">
    <property type="entry name" value="DUF3659"/>
</dbReference>
<accession>A0A9W9I3Q8</accession>
<feature type="compositionally biased region" description="Acidic residues" evidence="1">
    <location>
        <begin position="153"/>
        <end position="187"/>
    </location>
</feature>
<evidence type="ECO:0000313" key="5">
    <source>
        <dbReference type="Proteomes" id="UP001149163"/>
    </source>
</evidence>
<keyword evidence="2" id="KW-1133">Transmembrane helix</keyword>
<dbReference type="PANTHER" id="PTHR39461">
    <property type="entry name" value="LEA DOMAIN PROTEIN (AFU_ORTHOLOGUE AFUA_8G04920)"/>
    <property type="match status" value="1"/>
</dbReference>
<feature type="domain" description="DUF6987" evidence="3">
    <location>
        <begin position="1016"/>
        <end position="1213"/>
    </location>
</feature>
<reference evidence="4" key="1">
    <citation type="submission" date="2022-11" db="EMBL/GenBank/DDBJ databases">
        <authorList>
            <person name="Petersen C."/>
        </authorList>
    </citation>
    <scope>NUCLEOTIDE SEQUENCE</scope>
    <source>
        <strain evidence="4">IBT 26290</strain>
    </source>
</reference>
<dbReference type="OrthoDB" id="3937590at2759"/>
<sequence length="1223" mass="130106">MASSVSRSMPGKNAAEGPLKQAQASPKPLAARKKPDLESPKSSSSTGNKSAASKPKIGTKPSDLSSNKRMSAHASKDASKLIADGPRPSVPTGKKPVSQETKIGTKPSDLSSNKRMSSHASKDASKLIADGPRPSVPTGKKPVSQETKTVEGTSDDADDPKDEEDSGMVDLVDNEEGPIEAEDEGAGPEEQRGGAAKNDAQASGSGGRSVFQRGKDAATGLASFATRANKLHSQMPDPVKQQVTSRVQTGARNIMGTVGLDSAEAERKAQELKKKDFELPTDLSALSQLEVGGDGKVVDDDGNEIARLVEGEPEDLAGRVIGANGEILDEDGDMIGRVELLSQDVAKKAQDDLGLKRLAQLPVTEEGLLKDESGQVVGKVVEGDPEDLAGFTPNEAGEILDEDGDLVGRVELVSLDNTEEQLDKAKSGLEVPSPELSILKGMSINEEGEIRDNEGGLLGRIKEGQAADLLAGKVPNEQGQILAEDGEIIGQVELVGGEAAEKAMQKQQEAQDMLPSLSTLQGLQCNESGEIVDENGRAVGELVEGDPSKLSKANAQLDDQGQFWDSKGNIIGKAQTLPAEDQDKGPFADVEEPFVTDEGEVHDANGNKVGTLIEGEIRKVRGRAVDEDGDILDKRGNLLGRAEPWKEPEPGPDSADLSVLEGLLPNKLGIVMGPDGVPIARLSEGDPKTVTGRKIDAEGQIWGDDGEVIGRVTLIPEDERESIPPFGNLGDLVVRKTGFVEDETGDVVGKIVQGDPQKLQGLAVDEDGDIIDKRGNVKGHAEPYTPPQEEEQEEEEEEEEDISILEGKTVNKLGNVVDDNGSVWGRITSGNPKKLAGRQVDAEGQIWNDSGQVIGTAELVPAREREQAEGIFYGLDGLLVAKDGTITDSHDQVVGKLVEGDLARLKGRAVDEDGEVIDKVGNVIGRAERWTPEEKPREINPMSGRKVNREGEVRDEDGNLIGRLTEGNLKALVGKSIDDNGNIVDNDGNKIGECTLLEQMPDEAEQEPALSAEELEQQEKENRDRDLAKKMSAIVQQTLESVGPLCKQITEHIERADRTPREELDEEQLVKTVKPLIEDAGNMLQECKGALRALDPDGQIAASAKLRSVSHEATPEEYQLADLLKELSQTISTTIENGRKRIADMPHAKKKINPLWALLSEPLFQIIAAVGLLLSGVVGLLGNLLDGLGLGGLVRGLLGGLGIDNLLSGLGLGNVSEKLGMSG</sequence>
<evidence type="ECO:0000313" key="4">
    <source>
        <dbReference type="EMBL" id="KAJ5166576.1"/>
    </source>
</evidence>
<dbReference type="GeneID" id="81426658"/>
<keyword evidence="5" id="KW-1185">Reference proteome</keyword>